<gene>
    <name evidence="2" type="ORF">GCM10008955_27090</name>
</gene>
<keyword evidence="1" id="KW-0732">Signal</keyword>
<evidence type="ECO:0000313" key="3">
    <source>
        <dbReference type="Proteomes" id="UP000647587"/>
    </source>
</evidence>
<name>A0ABQ2F178_9DEIO</name>
<feature type="signal peptide" evidence="1">
    <location>
        <begin position="1"/>
        <end position="24"/>
    </location>
</feature>
<comment type="caution">
    <text evidence="2">The sequence shown here is derived from an EMBL/GenBank/DDBJ whole genome shotgun (WGS) entry which is preliminary data.</text>
</comment>
<dbReference type="Proteomes" id="UP000647587">
    <property type="component" value="Unassembled WGS sequence"/>
</dbReference>
<keyword evidence="3" id="KW-1185">Reference proteome</keyword>
<organism evidence="2 3">
    <name type="scientific">Deinococcus malanensis</name>
    <dbReference type="NCBI Taxonomy" id="1706855"/>
    <lineage>
        <taxon>Bacteria</taxon>
        <taxon>Thermotogati</taxon>
        <taxon>Deinococcota</taxon>
        <taxon>Deinococci</taxon>
        <taxon>Deinococcales</taxon>
        <taxon>Deinococcaceae</taxon>
        <taxon>Deinococcus</taxon>
    </lineage>
</organism>
<protein>
    <recommendedName>
        <fullName evidence="4">Lipoprotein</fullName>
    </recommendedName>
</protein>
<accession>A0ABQ2F178</accession>
<dbReference type="EMBL" id="BMPP01000011">
    <property type="protein sequence ID" value="GGK31791.1"/>
    <property type="molecule type" value="Genomic_DNA"/>
</dbReference>
<evidence type="ECO:0008006" key="4">
    <source>
        <dbReference type="Google" id="ProtNLM"/>
    </source>
</evidence>
<evidence type="ECO:0000313" key="2">
    <source>
        <dbReference type="EMBL" id="GGK31791.1"/>
    </source>
</evidence>
<sequence>MTNAFPRPLSLALTALCFALPLMTSCGGTGAVQPQTTAATSAASTEANLSGEGQAALRALRAATGTALTENGYLNQVAVTPVSGGLNERAGSGQLRWLHSWASNRWAQVGPSIVKVQWMRAYAGEGTLTPQALVSACQADGTEVMACAQVLRKATHAAVERQPATNTWLVVLAEIDRPLSVQPGR</sequence>
<reference evidence="3" key="1">
    <citation type="journal article" date="2019" name="Int. J. Syst. Evol. Microbiol.">
        <title>The Global Catalogue of Microorganisms (GCM) 10K type strain sequencing project: providing services to taxonomists for standard genome sequencing and annotation.</title>
        <authorList>
            <consortium name="The Broad Institute Genomics Platform"/>
            <consortium name="The Broad Institute Genome Sequencing Center for Infectious Disease"/>
            <person name="Wu L."/>
            <person name="Ma J."/>
        </authorList>
    </citation>
    <scope>NUCLEOTIDE SEQUENCE [LARGE SCALE GENOMIC DNA]</scope>
    <source>
        <strain evidence="3">JCM 30331</strain>
    </source>
</reference>
<dbReference type="RefSeq" id="WP_189009708.1">
    <property type="nucleotide sequence ID" value="NZ_BMPP01000011.1"/>
</dbReference>
<feature type="chain" id="PRO_5046692455" description="Lipoprotein" evidence="1">
    <location>
        <begin position="25"/>
        <end position="185"/>
    </location>
</feature>
<proteinExistence type="predicted"/>
<dbReference type="PROSITE" id="PS51257">
    <property type="entry name" value="PROKAR_LIPOPROTEIN"/>
    <property type="match status" value="1"/>
</dbReference>
<evidence type="ECO:0000256" key="1">
    <source>
        <dbReference type="SAM" id="SignalP"/>
    </source>
</evidence>